<dbReference type="SMART" id="SM00404">
    <property type="entry name" value="PTPc_motif"/>
    <property type="match status" value="1"/>
</dbReference>
<dbReference type="CDD" id="cd00096">
    <property type="entry name" value="Ig"/>
    <property type="match status" value="1"/>
</dbReference>
<feature type="domain" description="Tyrosine-protein phosphatase" evidence="7">
    <location>
        <begin position="895"/>
        <end position="1155"/>
    </location>
</feature>
<dbReference type="Gene3D" id="2.60.40.10">
    <property type="entry name" value="Immunoglobulins"/>
    <property type="match status" value="3"/>
</dbReference>
<keyword evidence="5" id="KW-1133">Transmembrane helix</keyword>
<dbReference type="SMART" id="SM00409">
    <property type="entry name" value="IG"/>
    <property type="match status" value="5"/>
</dbReference>
<dbReference type="Pfam" id="PF00102">
    <property type="entry name" value="Y_phosphatase"/>
    <property type="match status" value="1"/>
</dbReference>
<dbReference type="PANTHER" id="PTHR19134">
    <property type="entry name" value="RECEPTOR-TYPE TYROSINE-PROTEIN PHOSPHATASE"/>
    <property type="match status" value="1"/>
</dbReference>
<dbReference type="SMART" id="SM00194">
    <property type="entry name" value="PTPc"/>
    <property type="match status" value="1"/>
</dbReference>
<proteinExistence type="inferred from homology"/>
<dbReference type="InterPro" id="IPR050348">
    <property type="entry name" value="Protein-Tyr_Phosphatase"/>
</dbReference>
<dbReference type="InterPro" id="IPR003599">
    <property type="entry name" value="Ig_sub"/>
</dbReference>
<dbReference type="PROSITE" id="PS50835">
    <property type="entry name" value="IG_LIKE"/>
    <property type="match status" value="5"/>
</dbReference>
<dbReference type="Pfam" id="PF13927">
    <property type="entry name" value="Ig_3"/>
    <property type="match status" value="1"/>
</dbReference>
<reference evidence="10 11" key="1">
    <citation type="journal article" date="2023" name="BMC Biol.">
        <title>The compact genome of the sponge Oopsacas minuta (Hexactinellida) is lacking key metazoan core genes.</title>
        <authorList>
            <person name="Santini S."/>
            <person name="Schenkelaars Q."/>
            <person name="Jourda C."/>
            <person name="Duchesne M."/>
            <person name="Belahbib H."/>
            <person name="Rocher C."/>
            <person name="Selva M."/>
            <person name="Riesgo A."/>
            <person name="Vervoort M."/>
            <person name="Leys S.P."/>
            <person name="Kodjabachian L."/>
            <person name="Le Bivic A."/>
            <person name="Borchiellini C."/>
            <person name="Claverie J.M."/>
            <person name="Renard E."/>
        </authorList>
    </citation>
    <scope>NUCLEOTIDE SEQUENCE [LARGE SCALE GENOMIC DNA]</scope>
    <source>
        <strain evidence="10">SPO-2</strain>
    </source>
</reference>
<dbReference type="InterPro" id="IPR000387">
    <property type="entry name" value="Tyr_Pase_dom"/>
</dbReference>
<dbReference type="PROSITE" id="PS50056">
    <property type="entry name" value="TYR_PHOSPHATASE_2"/>
    <property type="match status" value="1"/>
</dbReference>
<feature type="domain" description="Ig-like" evidence="9">
    <location>
        <begin position="396"/>
        <end position="499"/>
    </location>
</feature>
<name>A0AAV7JZG9_9METZ</name>
<feature type="domain" description="Ig-like" evidence="9">
    <location>
        <begin position="300"/>
        <end position="389"/>
    </location>
</feature>
<feature type="transmembrane region" description="Helical" evidence="5">
    <location>
        <begin position="709"/>
        <end position="736"/>
    </location>
</feature>
<comment type="catalytic activity">
    <reaction evidence="4">
        <text>O-phospho-L-tyrosyl-[protein] + H2O = L-tyrosyl-[protein] + phosphate</text>
        <dbReference type="Rhea" id="RHEA:10684"/>
        <dbReference type="Rhea" id="RHEA-COMP:10136"/>
        <dbReference type="Rhea" id="RHEA-COMP:20101"/>
        <dbReference type="ChEBI" id="CHEBI:15377"/>
        <dbReference type="ChEBI" id="CHEBI:43474"/>
        <dbReference type="ChEBI" id="CHEBI:46858"/>
        <dbReference type="ChEBI" id="CHEBI:61978"/>
        <dbReference type="EC" id="3.1.3.48"/>
    </reaction>
</comment>
<evidence type="ECO:0000256" key="6">
    <source>
        <dbReference type="SAM" id="SignalP"/>
    </source>
</evidence>
<evidence type="ECO:0000256" key="1">
    <source>
        <dbReference type="ARBA" id="ARBA00010504"/>
    </source>
</evidence>
<dbReference type="PRINTS" id="PR00700">
    <property type="entry name" value="PRTYPHPHTASE"/>
</dbReference>
<comment type="caution">
    <text evidence="10">The sequence shown here is derived from an EMBL/GenBank/DDBJ whole genome shotgun (WGS) entry which is preliminary data.</text>
</comment>
<feature type="domain" description="Ig-like" evidence="9">
    <location>
        <begin position="504"/>
        <end position="589"/>
    </location>
</feature>
<dbReference type="InterPro" id="IPR003598">
    <property type="entry name" value="Ig_sub2"/>
</dbReference>
<comment type="similarity">
    <text evidence="1">Belongs to the protein-tyrosine phosphatase family. Receptor class 2A subfamily.</text>
</comment>
<evidence type="ECO:0000313" key="11">
    <source>
        <dbReference type="Proteomes" id="UP001165289"/>
    </source>
</evidence>
<dbReference type="InterPro" id="IPR036179">
    <property type="entry name" value="Ig-like_dom_sf"/>
</dbReference>
<keyword evidence="2" id="KW-0904">Protein phosphatase</keyword>
<dbReference type="Gene3D" id="3.90.190.10">
    <property type="entry name" value="Protein tyrosine phosphatase superfamily"/>
    <property type="match status" value="1"/>
</dbReference>
<dbReference type="PROSITE" id="PS50055">
    <property type="entry name" value="TYR_PHOSPHATASE_PTP"/>
    <property type="match status" value="1"/>
</dbReference>
<keyword evidence="2" id="KW-0378">Hydrolase</keyword>
<dbReference type="InterPro" id="IPR000242">
    <property type="entry name" value="PTP_cat"/>
</dbReference>
<dbReference type="EMBL" id="JAKMXF010000222">
    <property type="protein sequence ID" value="KAI6654362.1"/>
    <property type="molecule type" value="Genomic_DNA"/>
</dbReference>
<protein>
    <submittedName>
        <fullName evidence="10">Hemicentin-1</fullName>
    </submittedName>
</protein>
<evidence type="ECO:0000256" key="2">
    <source>
        <dbReference type="ARBA" id="ARBA00022912"/>
    </source>
</evidence>
<dbReference type="Pfam" id="PF07679">
    <property type="entry name" value="I-set"/>
    <property type="match status" value="2"/>
</dbReference>
<keyword evidence="5" id="KW-0812">Transmembrane</keyword>
<evidence type="ECO:0000256" key="5">
    <source>
        <dbReference type="SAM" id="Phobius"/>
    </source>
</evidence>
<dbReference type="SUPFAM" id="SSF48726">
    <property type="entry name" value="Immunoglobulin"/>
    <property type="match status" value="4"/>
</dbReference>
<dbReference type="SMART" id="SM00408">
    <property type="entry name" value="IGc2"/>
    <property type="match status" value="2"/>
</dbReference>
<feature type="signal peptide" evidence="6">
    <location>
        <begin position="1"/>
        <end position="20"/>
    </location>
</feature>
<dbReference type="Proteomes" id="UP001165289">
    <property type="component" value="Unassembled WGS sequence"/>
</dbReference>
<evidence type="ECO:0000313" key="10">
    <source>
        <dbReference type="EMBL" id="KAI6654362.1"/>
    </source>
</evidence>
<feature type="domain" description="Ig-like" evidence="9">
    <location>
        <begin position="127"/>
        <end position="204"/>
    </location>
</feature>
<keyword evidence="6" id="KW-0732">Signal</keyword>
<dbReference type="CDD" id="cd00047">
    <property type="entry name" value="PTPc"/>
    <property type="match status" value="1"/>
</dbReference>
<dbReference type="AlphaFoldDB" id="A0AAV7JZG9"/>
<dbReference type="InterPro" id="IPR013783">
    <property type="entry name" value="Ig-like_fold"/>
</dbReference>
<accession>A0AAV7JZG9</accession>
<dbReference type="PANTHER" id="PTHR19134:SF449">
    <property type="entry name" value="TYROSINE-PROTEIN PHOSPHATASE 1"/>
    <property type="match status" value="1"/>
</dbReference>
<dbReference type="InterPro" id="IPR013098">
    <property type="entry name" value="Ig_I-set"/>
</dbReference>
<organism evidence="10 11">
    <name type="scientific">Oopsacas minuta</name>
    <dbReference type="NCBI Taxonomy" id="111878"/>
    <lineage>
        <taxon>Eukaryota</taxon>
        <taxon>Metazoa</taxon>
        <taxon>Porifera</taxon>
        <taxon>Hexactinellida</taxon>
        <taxon>Hexasterophora</taxon>
        <taxon>Lyssacinosida</taxon>
        <taxon>Leucopsacidae</taxon>
        <taxon>Oopsacas</taxon>
    </lineage>
</organism>
<evidence type="ECO:0000256" key="3">
    <source>
        <dbReference type="ARBA" id="ARBA00023170"/>
    </source>
</evidence>
<keyword evidence="11" id="KW-1185">Reference proteome</keyword>
<keyword evidence="5" id="KW-0472">Membrane</keyword>
<dbReference type="InterPro" id="IPR007110">
    <property type="entry name" value="Ig-like_dom"/>
</dbReference>
<feature type="domain" description="Ig-like" evidence="9">
    <location>
        <begin position="615"/>
        <end position="692"/>
    </location>
</feature>
<feature type="domain" description="Tyrosine specific protein phosphatases" evidence="8">
    <location>
        <begin position="1071"/>
        <end position="1146"/>
    </location>
</feature>
<evidence type="ECO:0000259" key="9">
    <source>
        <dbReference type="PROSITE" id="PS50835"/>
    </source>
</evidence>
<gene>
    <name evidence="10" type="ORF">LOD99_759</name>
</gene>
<keyword evidence="3" id="KW-0675">Receptor</keyword>
<dbReference type="SUPFAM" id="SSF52799">
    <property type="entry name" value="(Phosphotyrosine protein) phosphatases II"/>
    <property type="match status" value="1"/>
</dbReference>
<dbReference type="InterPro" id="IPR029021">
    <property type="entry name" value="Prot-tyrosine_phosphatase-like"/>
</dbReference>
<sequence>MKLTYFHFYTLVSYLIFVSSQTLEFTQHPNAVYYTYTGIPLVIQCNSTGDQIIYRRNNVGVGTTTTNQAHTQNSPMEDVDGSAAGVYWDCETSDNDGKILSSRAIVYWAKFKDSSTSRQQITVTVRGTVSSYLPCDFFNGSLPTPVIGWELNGIPIVNPSILPGSNSLLLLSTEVVEGTYSCFLENRYGDPNGRIQANAQYTLSVVGQNIFSLPPLVFPSTDITSTVGDILHLECVPYAVSCSWEYFIEGDWLPVPVVNNQQFPSNLLSVTVTTDTPTLYRAILGRVIQDTRTLTIYQVPEVVSSIEGELIEYERQTISIYCQTSGVPVPTIEMYKDGVLLENGAKYTLTTSGNTTTLEIADLTDSDTGYYTCRADNSEASAVANGRITVRVAVPPSFSQHPTPDFIDAINNVNDIFSISCSATGDPLPQIQWEFTSSTGIFIITESTKYTIVDSRNVDNSSRTSMLTVSSVTARDNGGYKCLSENFKGAEKSQVSTVKIPSDPVIDSLFPSDVVKILEKEMYLQDCVAYAEPQPVVTWSTAGSMIANTTVFTIFPNNTLAVVGNRQQSGRVYTCTATSAGTQVTNSFTLIVNSCAIVEVTPSGPLNSIDHFNTTITCSSEGEPVPSSEWVYMRRVSMQSGTLPSTLNGVTVVDEYTFSIETISSGNEGLYCCNVYTEGLNETCGIQSECVTVEYVKDCEGLYFCIFELWQLIVIIFIVIAVLMTIAAVLIILCIWKLRRKVETLELPGINQISTELNTAFGYRPGLVDSLAHNPELTESMGVKSKEYVALPSYPEYMTVDETSLTTLDTDVHPKERGYENLSNIPRVIIPYEQVTETEQNSYTEMKGVQPYEKYTPMSCKKEDKTLIAKFMPIKDFPASYEQYVASGIGEDSLFWVEFQKLKVETMKNDELESDDASKAENLQKNPIKNILPFDENRVVLDSPHFNCNYINASWLDNSQFIATINPTQETHLDFLQMIFQTEANMVIMLTTRKEKAKILSGISNRICYWPKKDKPINCEPYVLTLINSTETNAFVKQEISLKNTLTGKEHSFTQCISPIWNEDGTVLEMALAVALLSKIMKQKQDSNNVPIIIHCEDGISKTGIIMTVLNSIRELNIRKSINIFNAVNNLRRQRIGMVPTLACYTTCYSLLNEYCSIHL</sequence>
<dbReference type="GO" id="GO:0004725">
    <property type="term" value="F:protein tyrosine phosphatase activity"/>
    <property type="evidence" value="ECO:0007669"/>
    <property type="project" value="UniProtKB-EC"/>
</dbReference>
<feature type="chain" id="PRO_5043361486" evidence="6">
    <location>
        <begin position="21"/>
        <end position="1160"/>
    </location>
</feature>
<evidence type="ECO:0000259" key="8">
    <source>
        <dbReference type="PROSITE" id="PS50056"/>
    </source>
</evidence>
<evidence type="ECO:0000259" key="7">
    <source>
        <dbReference type="PROSITE" id="PS50055"/>
    </source>
</evidence>
<evidence type="ECO:0000256" key="4">
    <source>
        <dbReference type="ARBA" id="ARBA00051722"/>
    </source>
</evidence>
<dbReference type="InterPro" id="IPR003595">
    <property type="entry name" value="Tyr_Pase_cat"/>
</dbReference>